<evidence type="ECO:0000313" key="1">
    <source>
        <dbReference type="EMBL" id="MCZ4090566.1"/>
    </source>
</evidence>
<comment type="caution">
    <text evidence="1">The sequence shown here is derived from an EMBL/GenBank/DDBJ whole genome shotgun (WGS) entry which is preliminary data.</text>
</comment>
<gene>
    <name evidence="1" type="ORF">O3W52_10955</name>
</gene>
<sequence>MSPEIGDRPGPKRVKRIFIFFLFRQLSKREKIKTLDSKAILDGLRMRQAKGGKRVNRGRLTMGKIRD</sequence>
<protein>
    <submittedName>
        <fullName evidence="1">Uncharacterized protein</fullName>
    </submittedName>
</protein>
<organism evidence="1 2">
    <name type="scientific">Sinorhizobium psoraleae</name>
    <dbReference type="NCBI Taxonomy" id="520838"/>
    <lineage>
        <taxon>Bacteria</taxon>
        <taxon>Pseudomonadati</taxon>
        <taxon>Pseudomonadota</taxon>
        <taxon>Alphaproteobacteria</taxon>
        <taxon>Hyphomicrobiales</taxon>
        <taxon>Rhizobiaceae</taxon>
        <taxon>Sinorhizobium/Ensifer group</taxon>
        <taxon>Sinorhizobium</taxon>
    </lineage>
</organism>
<evidence type="ECO:0000313" key="2">
    <source>
        <dbReference type="Proteomes" id="UP001079430"/>
    </source>
</evidence>
<keyword evidence="2" id="KW-1185">Reference proteome</keyword>
<dbReference type="RefSeq" id="WP_269278940.1">
    <property type="nucleotide sequence ID" value="NZ_JAPVOI010000004.1"/>
</dbReference>
<proteinExistence type="predicted"/>
<reference evidence="1" key="1">
    <citation type="submission" date="2022-10" db="EMBL/GenBank/DDBJ databases">
        <title>Whole genome sequencing of three plant growth promoting bacteria isolated from Vachellia tortilis subsp. raddiana in Morocco.</title>
        <authorList>
            <person name="Hnini M."/>
            <person name="Zouagui R."/>
            <person name="Zouagui H."/>
            <person name="Chemao Elfihri M.-W."/>
            <person name="Ibrahimi A."/>
            <person name="Sbabou L."/>
            <person name="Aurag J."/>
        </authorList>
    </citation>
    <scope>NUCLEOTIDE SEQUENCE</scope>
    <source>
        <strain evidence="1">LMR678</strain>
    </source>
</reference>
<dbReference type="EMBL" id="JAPVOI010000004">
    <property type="protein sequence ID" value="MCZ4090566.1"/>
    <property type="molecule type" value="Genomic_DNA"/>
</dbReference>
<accession>A0ABT4KF41</accession>
<dbReference type="Proteomes" id="UP001079430">
    <property type="component" value="Unassembled WGS sequence"/>
</dbReference>
<name>A0ABT4KF41_9HYPH</name>